<dbReference type="GO" id="GO:0003700">
    <property type="term" value="F:DNA-binding transcription factor activity"/>
    <property type="evidence" value="ECO:0007669"/>
    <property type="project" value="TreeGrafter"/>
</dbReference>
<protein>
    <submittedName>
        <fullName evidence="2">Cyclic nucleotide-binding protein</fullName>
    </submittedName>
</protein>
<dbReference type="RefSeq" id="WP_012594509.1">
    <property type="nucleotide sequence ID" value="NC_011726.1"/>
</dbReference>
<evidence type="ECO:0000313" key="2">
    <source>
        <dbReference type="EMBL" id="ACK65235.1"/>
    </source>
</evidence>
<reference evidence="3" key="1">
    <citation type="journal article" date="2011" name="MBio">
        <title>Novel metabolic attributes of the genus Cyanothece, comprising a group of unicellular nitrogen-fixing Cyanobacteria.</title>
        <authorList>
            <person name="Bandyopadhyay A."/>
            <person name="Elvitigala T."/>
            <person name="Welsh E."/>
            <person name="Stockel J."/>
            <person name="Liberton M."/>
            <person name="Min H."/>
            <person name="Sherman L.A."/>
            <person name="Pakrasi H.B."/>
        </authorList>
    </citation>
    <scope>NUCLEOTIDE SEQUENCE [LARGE SCALE GENOMIC DNA]</scope>
    <source>
        <strain evidence="3">PCC 8801</strain>
    </source>
</reference>
<accession>B7K299</accession>
<dbReference type="PANTHER" id="PTHR24567">
    <property type="entry name" value="CRP FAMILY TRANSCRIPTIONAL REGULATORY PROTEIN"/>
    <property type="match status" value="1"/>
</dbReference>
<dbReference type="InterPro" id="IPR050397">
    <property type="entry name" value="Env_Response_Regulators"/>
</dbReference>
<dbReference type="eggNOG" id="COG0664">
    <property type="taxonomic scope" value="Bacteria"/>
</dbReference>
<dbReference type="KEGG" id="cyp:PCC8801_1167"/>
<feature type="domain" description="Cyclic nucleotide-binding" evidence="1">
    <location>
        <begin position="1"/>
        <end position="114"/>
    </location>
</feature>
<sequence>MINPVETVKLFKSQPEQTYAPEEVIFREGEEGHIMYGVIEGEVEMCIDGKVIETVHEGDIFGQGALVHLDHLRTSTAIAKTECTLACLDRKSFLFAIQETPMFAIEVMRSYSDRYRRLKRLVECLAM</sequence>
<dbReference type="EMBL" id="CP001287">
    <property type="protein sequence ID" value="ACK65235.1"/>
    <property type="molecule type" value="Genomic_DNA"/>
</dbReference>
<dbReference type="Pfam" id="PF00027">
    <property type="entry name" value="cNMP_binding"/>
    <property type="match status" value="1"/>
</dbReference>
<dbReference type="STRING" id="41431.PCC8801_1167"/>
<dbReference type="SUPFAM" id="SSF51206">
    <property type="entry name" value="cAMP-binding domain-like"/>
    <property type="match status" value="1"/>
</dbReference>
<dbReference type="InterPro" id="IPR014710">
    <property type="entry name" value="RmlC-like_jellyroll"/>
</dbReference>
<dbReference type="Proteomes" id="UP000008204">
    <property type="component" value="Chromosome"/>
</dbReference>
<dbReference type="HOGENOM" id="CLU_075053_16_4_3"/>
<dbReference type="AlphaFoldDB" id="B7K299"/>
<evidence type="ECO:0000313" key="3">
    <source>
        <dbReference type="Proteomes" id="UP000008204"/>
    </source>
</evidence>
<dbReference type="InterPro" id="IPR000595">
    <property type="entry name" value="cNMP-bd_dom"/>
</dbReference>
<dbReference type="PANTHER" id="PTHR24567:SF74">
    <property type="entry name" value="HTH-TYPE TRANSCRIPTIONAL REGULATOR ARCR"/>
    <property type="match status" value="1"/>
</dbReference>
<name>B7K299_RIPO1</name>
<dbReference type="Gene3D" id="2.60.120.10">
    <property type="entry name" value="Jelly Rolls"/>
    <property type="match status" value="1"/>
</dbReference>
<evidence type="ECO:0000259" key="1">
    <source>
        <dbReference type="PROSITE" id="PS50042"/>
    </source>
</evidence>
<dbReference type="PROSITE" id="PS50042">
    <property type="entry name" value="CNMP_BINDING_3"/>
    <property type="match status" value="1"/>
</dbReference>
<keyword evidence="3" id="KW-1185">Reference proteome</keyword>
<dbReference type="OrthoDB" id="517085at2"/>
<organism evidence="2 3">
    <name type="scientific">Rippkaea orientalis (strain PCC 8801 / RF-1)</name>
    <name type="common">Cyanothece sp. (strain PCC 8801)</name>
    <dbReference type="NCBI Taxonomy" id="41431"/>
    <lineage>
        <taxon>Bacteria</taxon>
        <taxon>Bacillati</taxon>
        <taxon>Cyanobacteriota</taxon>
        <taxon>Cyanophyceae</taxon>
        <taxon>Oscillatoriophycideae</taxon>
        <taxon>Chroococcales</taxon>
        <taxon>Aphanothecaceae</taxon>
        <taxon>Rippkaea</taxon>
        <taxon>Rippkaea orientalis</taxon>
    </lineage>
</organism>
<proteinExistence type="predicted"/>
<dbReference type="GO" id="GO:0005829">
    <property type="term" value="C:cytosol"/>
    <property type="evidence" value="ECO:0007669"/>
    <property type="project" value="TreeGrafter"/>
</dbReference>
<dbReference type="InterPro" id="IPR018490">
    <property type="entry name" value="cNMP-bd_dom_sf"/>
</dbReference>
<gene>
    <name evidence="2" type="ordered locus">PCC8801_1167</name>
</gene>
<dbReference type="CDD" id="cd00038">
    <property type="entry name" value="CAP_ED"/>
    <property type="match status" value="1"/>
</dbReference>
<dbReference type="SMART" id="SM00100">
    <property type="entry name" value="cNMP"/>
    <property type="match status" value="1"/>
</dbReference>